<keyword evidence="3" id="KW-0804">Transcription</keyword>
<dbReference type="InterPro" id="IPR036271">
    <property type="entry name" value="Tet_transcr_reg_TetR-rel_C_sf"/>
</dbReference>
<evidence type="ECO:0000259" key="5">
    <source>
        <dbReference type="PROSITE" id="PS50977"/>
    </source>
</evidence>
<name>A0ABR8MUK9_9BACL</name>
<protein>
    <submittedName>
        <fullName evidence="6">TetR/AcrR family transcriptional regulator C-terminal domain-containing protein</fullName>
    </submittedName>
</protein>
<evidence type="ECO:0000256" key="1">
    <source>
        <dbReference type="ARBA" id="ARBA00023015"/>
    </source>
</evidence>
<gene>
    <name evidence="6" type="ORF">H8B09_12915</name>
</gene>
<evidence type="ECO:0000313" key="6">
    <source>
        <dbReference type="EMBL" id="MBD3919658.1"/>
    </source>
</evidence>
<dbReference type="PROSITE" id="PS50977">
    <property type="entry name" value="HTH_TETR_2"/>
    <property type="match status" value="1"/>
</dbReference>
<evidence type="ECO:0000256" key="2">
    <source>
        <dbReference type="ARBA" id="ARBA00023125"/>
    </source>
</evidence>
<keyword evidence="1" id="KW-0805">Transcription regulation</keyword>
<proteinExistence type="predicted"/>
<reference evidence="6 7" key="1">
    <citation type="submission" date="2020-09" db="EMBL/GenBank/DDBJ databases">
        <title>Paenibacillus sp. strain PR3 16S rRNA gene Genome sequencing and assembly.</title>
        <authorList>
            <person name="Kim J."/>
        </authorList>
    </citation>
    <scope>NUCLEOTIDE SEQUENCE [LARGE SCALE GENOMIC DNA]</scope>
    <source>
        <strain evidence="6 7">PR3</strain>
    </source>
</reference>
<dbReference type="Gene3D" id="1.10.357.10">
    <property type="entry name" value="Tetracycline Repressor, domain 2"/>
    <property type="match status" value="1"/>
</dbReference>
<dbReference type="SUPFAM" id="SSF46689">
    <property type="entry name" value="Homeodomain-like"/>
    <property type="match status" value="1"/>
</dbReference>
<dbReference type="Proteomes" id="UP000609346">
    <property type="component" value="Unassembled WGS sequence"/>
</dbReference>
<dbReference type="EMBL" id="JACXZA010000003">
    <property type="protein sequence ID" value="MBD3919658.1"/>
    <property type="molecule type" value="Genomic_DNA"/>
</dbReference>
<evidence type="ECO:0000256" key="3">
    <source>
        <dbReference type="ARBA" id="ARBA00023163"/>
    </source>
</evidence>
<accession>A0ABR8MUK9</accession>
<dbReference type="SUPFAM" id="SSF48498">
    <property type="entry name" value="Tetracyclin repressor-like, C-terminal domain"/>
    <property type="match status" value="1"/>
</dbReference>
<feature type="DNA-binding region" description="H-T-H motif" evidence="4">
    <location>
        <begin position="42"/>
        <end position="61"/>
    </location>
</feature>
<keyword evidence="2 4" id="KW-0238">DNA-binding</keyword>
<dbReference type="InterPro" id="IPR004111">
    <property type="entry name" value="Repressor_TetR_C"/>
</dbReference>
<sequence>MDNSNRTIISRRSRPAKEPLSREIIVKTALELLKQDGADGLSMRRIAKALDTGASSLYVYVTNLQELNAYVLDYSLAQVQLPDPSEGNWSDNLFEALYAYLKVLHETPGIAALAMSTMPHGPHSLALTEYVLARLHEGGIRSAAAAWGADMLLLYASSVAYEQASRDQQGTTIASLTAAYQSLDAKQYPMLTAMREEFQAGGQPDNGEVRFRWGLDVIMQGLLKQTT</sequence>
<dbReference type="InterPro" id="IPR009057">
    <property type="entry name" value="Homeodomain-like_sf"/>
</dbReference>
<organism evidence="6 7">
    <name type="scientific">Paenibacillus terricola</name>
    <dbReference type="NCBI Taxonomy" id="2763503"/>
    <lineage>
        <taxon>Bacteria</taxon>
        <taxon>Bacillati</taxon>
        <taxon>Bacillota</taxon>
        <taxon>Bacilli</taxon>
        <taxon>Bacillales</taxon>
        <taxon>Paenibacillaceae</taxon>
        <taxon>Paenibacillus</taxon>
    </lineage>
</organism>
<keyword evidence="7" id="KW-1185">Reference proteome</keyword>
<dbReference type="RefSeq" id="WP_191203957.1">
    <property type="nucleotide sequence ID" value="NZ_JACXZA010000003.1"/>
</dbReference>
<dbReference type="Pfam" id="PF02909">
    <property type="entry name" value="TetR_C_1"/>
    <property type="match status" value="1"/>
</dbReference>
<evidence type="ECO:0000313" key="7">
    <source>
        <dbReference type="Proteomes" id="UP000609346"/>
    </source>
</evidence>
<comment type="caution">
    <text evidence="6">The sequence shown here is derived from an EMBL/GenBank/DDBJ whole genome shotgun (WGS) entry which is preliminary data.</text>
</comment>
<feature type="domain" description="HTH tetR-type" evidence="5">
    <location>
        <begin position="19"/>
        <end position="79"/>
    </location>
</feature>
<dbReference type="InterPro" id="IPR001647">
    <property type="entry name" value="HTH_TetR"/>
</dbReference>
<dbReference type="Pfam" id="PF00440">
    <property type="entry name" value="TetR_N"/>
    <property type="match status" value="1"/>
</dbReference>
<evidence type="ECO:0000256" key="4">
    <source>
        <dbReference type="PROSITE-ProRule" id="PRU00335"/>
    </source>
</evidence>